<keyword evidence="1" id="KW-0812">Transmembrane</keyword>
<feature type="transmembrane region" description="Helical" evidence="1">
    <location>
        <begin position="91"/>
        <end position="114"/>
    </location>
</feature>
<feature type="transmembrane region" description="Helical" evidence="1">
    <location>
        <begin position="329"/>
        <end position="349"/>
    </location>
</feature>
<comment type="caution">
    <text evidence="2">The sequence shown here is derived from an EMBL/GenBank/DDBJ whole genome shotgun (WGS) entry which is preliminary data.</text>
</comment>
<accession>A0A2S4A0L3</accession>
<dbReference type="EMBL" id="PPXC01000002">
    <property type="protein sequence ID" value="POH74894.1"/>
    <property type="molecule type" value="Genomic_DNA"/>
</dbReference>
<evidence type="ECO:0000256" key="1">
    <source>
        <dbReference type="SAM" id="Phobius"/>
    </source>
</evidence>
<keyword evidence="3" id="KW-1185">Reference proteome</keyword>
<reference evidence="2 3" key="1">
    <citation type="submission" date="2018-01" db="EMBL/GenBank/DDBJ databases">
        <title>Arthrobacter sp. nov., from glaciers in China.</title>
        <authorList>
            <person name="Liu Q."/>
            <person name="Xin Y.-H."/>
        </authorList>
    </citation>
    <scope>NUCLEOTIDE SEQUENCE [LARGE SCALE GENOMIC DNA]</scope>
    <source>
        <strain evidence="2 3">HLT2-12-2</strain>
    </source>
</reference>
<feature type="transmembrane region" description="Helical" evidence="1">
    <location>
        <begin position="370"/>
        <end position="398"/>
    </location>
</feature>
<dbReference type="AlphaFoldDB" id="A0A2S4A0L3"/>
<feature type="transmembrane region" description="Helical" evidence="1">
    <location>
        <begin position="62"/>
        <end position="79"/>
    </location>
</feature>
<feature type="transmembrane region" description="Helical" evidence="1">
    <location>
        <begin position="238"/>
        <end position="258"/>
    </location>
</feature>
<proteinExistence type="predicted"/>
<name>A0A2S4A0L3_ARTGL</name>
<feature type="transmembrane region" description="Helical" evidence="1">
    <location>
        <begin position="189"/>
        <end position="208"/>
    </location>
</feature>
<feature type="transmembrane region" description="Helical" evidence="1">
    <location>
        <begin position="20"/>
        <end position="42"/>
    </location>
</feature>
<dbReference type="Proteomes" id="UP000237061">
    <property type="component" value="Unassembled WGS sequence"/>
</dbReference>
<evidence type="ECO:0008006" key="4">
    <source>
        <dbReference type="Google" id="ProtNLM"/>
    </source>
</evidence>
<keyword evidence="1" id="KW-0472">Membrane</keyword>
<evidence type="ECO:0000313" key="3">
    <source>
        <dbReference type="Proteomes" id="UP000237061"/>
    </source>
</evidence>
<feature type="transmembrane region" description="Helical" evidence="1">
    <location>
        <begin position="164"/>
        <end position="182"/>
    </location>
</feature>
<evidence type="ECO:0000313" key="2">
    <source>
        <dbReference type="EMBL" id="POH74894.1"/>
    </source>
</evidence>
<organism evidence="2 3">
    <name type="scientific">Arthrobacter glacialis</name>
    <dbReference type="NCBI Taxonomy" id="1664"/>
    <lineage>
        <taxon>Bacteria</taxon>
        <taxon>Bacillati</taxon>
        <taxon>Actinomycetota</taxon>
        <taxon>Actinomycetes</taxon>
        <taxon>Micrococcales</taxon>
        <taxon>Micrococcaceae</taxon>
        <taxon>Arthrobacter</taxon>
    </lineage>
</organism>
<sequence>MGFLIMSIPLGYYLLRQRKILVPSGFGFWLLFLAVILIGFLVLWTPVPGLVAESGIARILPWAYRALWFGAVTVVLLFIGNTSEKQFPRKWLIFLMGWLFILTVIGGYAGQFLWQYEFPSFLEMILPRSLRSNVFLNSLIHPGLAQIQDILGYPDPRPKAPFEYANSWGANFGLLLPFYLMTYRYTRHAGHRIAFVLVLLAAIPPVIFSLNRGLWAGLGVMALVIVVRMAITGRWFAVVGAGATAIVLYIGLLVTPLWETIQTRLENPHSNEGRSNLAGITMETVLQYSPLIGFGATRSRQGNFFSIASGATADCHQCSPPQLGTQGSFWFLIFCTGFLGAGLFCAFMLRRTVPVITRSDSWATPLLYPVVFFFCVLPVYDLIGSPLMILMITLGLVWRYEQEKKTQLVAAQLATAEAVP</sequence>
<protein>
    <recommendedName>
        <fullName evidence="4">O-antigen ligase domain-containing protein</fullName>
    </recommendedName>
</protein>
<gene>
    <name evidence="2" type="ORF">CVS27_03250</name>
</gene>
<feature type="transmembrane region" description="Helical" evidence="1">
    <location>
        <begin position="214"/>
        <end position="231"/>
    </location>
</feature>
<keyword evidence="1" id="KW-1133">Transmembrane helix</keyword>